<organism evidence="2 3">
    <name type="scientific">Petromyzon marinus</name>
    <name type="common">Sea lamprey</name>
    <dbReference type="NCBI Taxonomy" id="7757"/>
    <lineage>
        <taxon>Eukaryota</taxon>
        <taxon>Metazoa</taxon>
        <taxon>Chordata</taxon>
        <taxon>Craniata</taxon>
        <taxon>Vertebrata</taxon>
        <taxon>Cyclostomata</taxon>
        <taxon>Hyperoartia</taxon>
        <taxon>Petromyzontiformes</taxon>
        <taxon>Petromyzontidae</taxon>
        <taxon>Petromyzon</taxon>
    </lineage>
</organism>
<proteinExistence type="predicted"/>
<gene>
    <name evidence="3" type="primary">LOC116945813</name>
</gene>
<feature type="compositionally biased region" description="Polar residues" evidence="1">
    <location>
        <begin position="249"/>
        <end position="259"/>
    </location>
</feature>
<reference evidence="3" key="1">
    <citation type="submission" date="2025-08" db="UniProtKB">
        <authorList>
            <consortium name="RefSeq"/>
        </authorList>
    </citation>
    <scope>IDENTIFICATION</scope>
    <source>
        <tissue evidence="3">Sperm</tissue>
    </source>
</reference>
<name>A0AAJ7TE97_PETMA</name>
<evidence type="ECO:0000256" key="1">
    <source>
        <dbReference type="SAM" id="MobiDB-lite"/>
    </source>
</evidence>
<evidence type="ECO:0000313" key="3">
    <source>
        <dbReference type="RefSeq" id="XP_032816249.1"/>
    </source>
</evidence>
<feature type="region of interest" description="Disordered" evidence="1">
    <location>
        <begin position="116"/>
        <end position="139"/>
    </location>
</feature>
<accession>A0AAJ7TE97</accession>
<dbReference type="Proteomes" id="UP001318040">
    <property type="component" value="Chromosome 25"/>
</dbReference>
<protein>
    <submittedName>
        <fullName evidence="3">Uncharacterized protein LOC116945813 isoform X1</fullName>
    </submittedName>
</protein>
<feature type="region of interest" description="Disordered" evidence="1">
    <location>
        <begin position="334"/>
        <end position="369"/>
    </location>
</feature>
<evidence type="ECO:0000313" key="2">
    <source>
        <dbReference type="Proteomes" id="UP001318040"/>
    </source>
</evidence>
<dbReference type="AlphaFoldDB" id="A0AAJ7TE97"/>
<keyword evidence="2" id="KW-1185">Reference proteome</keyword>
<feature type="compositionally biased region" description="Basic and acidic residues" evidence="1">
    <location>
        <begin position="357"/>
        <end position="369"/>
    </location>
</feature>
<dbReference type="RefSeq" id="XP_032816249.1">
    <property type="nucleotide sequence ID" value="XM_032960358.1"/>
</dbReference>
<feature type="compositionally biased region" description="Basic and acidic residues" evidence="1">
    <location>
        <begin position="334"/>
        <end position="344"/>
    </location>
</feature>
<dbReference type="KEGG" id="pmrn:116945813"/>
<sequence length="564" mass="61523">MCAMNLQSEERLLARDEWLAVIASRRDRCRRVHPSCINSQPGGPCLLTSVEALQSISRIDGIDRLSLCITPSKPGATVWARARNLAARCGFSNSGCGVSVAPTPLQRGHNAKLPGGACNGVSSKNRRSPLLGGTGRLAERQPERRFAAQGGAAAPRRTRPNVCSESCPACRRSGTCRRPRTSGAEGQQIITLLQNDVQEQGGGGGEAEGRRGTTGHRAAGDSGPAPAVQPAGGRELAHPAGDGGDLGHANQQPGASNQPPGLPRHRWRWRRSWRRATMHASHRRPSGASCRSACAMPWRSSPCCARTILRNLDTDVRLANPVLEDTKCCSEGVRAEHKAVDSRRGRSPGPRLPGGTRQRDETSGRTRSDLAEAQVRSAGAAYEPGACGRPRWQSTRRLRCPCAQRSCQLEQEGQQRAAEGEVRGCASASASCRRETRGSSRRWPSHSPRRMSAPCWKRSWRSRGARWPSGPGKLWRWPSGWAEHRKPWRPCARRSLTPNWTATSRSQLTFFTVFILPGKAHGAIELLATNYSSTKWQIVWTAKYSKCMFLNVEGKTRGLGENSM</sequence>
<feature type="region of interest" description="Disordered" evidence="1">
    <location>
        <begin position="196"/>
        <end position="265"/>
    </location>
</feature>